<keyword evidence="4" id="KW-0813">Transport</keyword>
<proteinExistence type="predicted"/>
<dbReference type="GO" id="GO:0055038">
    <property type="term" value="C:recycling endosome membrane"/>
    <property type="evidence" value="ECO:0007669"/>
    <property type="project" value="UniProtKB-SubCell"/>
</dbReference>
<evidence type="ECO:0000256" key="3">
    <source>
        <dbReference type="ARBA" id="ARBA00004654"/>
    </source>
</evidence>
<organism evidence="12 13">
    <name type="scientific">Vicugna pacos</name>
    <name type="common">Alpaca</name>
    <name type="synonym">Lama pacos</name>
    <dbReference type="NCBI Taxonomy" id="30538"/>
    <lineage>
        <taxon>Eukaryota</taxon>
        <taxon>Metazoa</taxon>
        <taxon>Chordata</taxon>
        <taxon>Craniata</taxon>
        <taxon>Vertebrata</taxon>
        <taxon>Euteleostomi</taxon>
        <taxon>Mammalia</taxon>
        <taxon>Eutheria</taxon>
        <taxon>Laurasiatheria</taxon>
        <taxon>Artiodactyla</taxon>
        <taxon>Tylopoda</taxon>
        <taxon>Camelidae</taxon>
        <taxon>Vicugna</taxon>
    </lineage>
</organism>
<evidence type="ECO:0000256" key="1">
    <source>
        <dbReference type="ARBA" id="ARBA00004214"/>
    </source>
</evidence>
<dbReference type="Gene3D" id="1.10.238.10">
    <property type="entry name" value="EF-hand"/>
    <property type="match status" value="1"/>
</dbReference>
<accession>A0A6J0AIV5</accession>
<keyword evidence="7" id="KW-0472">Membrane</keyword>
<feature type="compositionally biased region" description="Low complexity" evidence="9">
    <location>
        <begin position="1"/>
        <end position="12"/>
    </location>
</feature>
<dbReference type="Pfam" id="PF09457">
    <property type="entry name" value="RBD-FIP"/>
    <property type="match status" value="1"/>
</dbReference>
<dbReference type="RefSeq" id="XP_015094652.2">
    <property type="nucleotide sequence ID" value="XM_015239166.3"/>
</dbReference>
<dbReference type="Pfam" id="PF25450">
    <property type="entry name" value="Rab11-FIP3"/>
    <property type="match status" value="1"/>
</dbReference>
<keyword evidence="6 8" id="KW-0175">Coiled coil</keyword>
<evidence type="ECO:0000256" key="9">
    <source>
        <dbReference type="SAM" id="MobiDB-lite"/>
    </source>
</evidence>
<dbReference type="GO" id="GO:0030496">
    <property type="term" value="C:midbody"/>
    <property type="evidence" value="ECO:0007669"/>
    <property type="project" value="UniProtKB-SubCell"/>
</dbReference>
<dbReference type="CTD" id="9727"/>
<dbReference type="PANTHER" id="PTHR15726">
    <property type="entry name" value="RAB11-FAMILY INTERACTING PROTEIN"/>
    <property type="match status" value="1"/>
</dbReference>
<evidence type="ECO:0000313" key="12">
    <source>
        <dbReference type="Proteomes" id="UP001652581"/>
    </source>
</evidence>
<comment type="subcellular location">
    <subcellularLocation>
        <location evidence="2">Cleavage furrow</location>
    </subcellularLocation>
    <subcellularLocation>
        <location evidence="1">Midbody</location>
    </subcellularLocation>
    <subcellularLocation>
        <location evidence="3">Recycling endosome membrane</location>
        <topology evidence="3">Peripheral membrane protein</topology>
    </subcellularLocation>
</comment>
<dbReference type="Gene3D" id="1.20.5.2440">
    <property type="match status" value="1"/>
</dbReference>
<dbReference type="CDD" id="cd14686">
    <property type="entry name" value="bZIP"/>
    <property type="match status" value="1"/>
</dbReference>
<evidence type="ECO:0000256" key="5">
    <source>
        <dbReference type="ARBA" id="ARBA00022753"/>
    </source>
</evidence>
<dbReference type="InterPro" id="IPR051977">
    <property type="entry name" value="Rab11-interacting_regulator"/>
</dbReference>
<dbReference type="InterPro" id="IPR057316">
    <property type="entry name" value="Rab11-FIP3/4_dom"/>
</dbReference>
<keyword evidence="5" id="KW-0967">Endosome</keyword>
<dbReference type="AlphaFoldDB" id="A0A6J0AIV5"/>
<dbReference type="PROSITE" id="PS50222">
    <property type="entry name" value="EF_HAND_2"/>
    <property type="match status" value="1"/>
</dbReference>
<dbReference type="PROSITE" id="PS51511">
    <property type="entry name" value="FIP_RBD"/>
    <property type="match status" value="1"/>
</dbReference>
<dbReference type="InterPro" id="IPR037245">
    <property type="entry name" value="FIP-RBD_C_sf"/>
</dbReference>
<feature type="domain" description="FIP-RBD" evidence="11">
    <location>
        <begin position="634"/>
        <end position="696"/>
    </location>
</feature>
<feature type="domain" description="EF-hand" evidence="10">
    <location>
        <begin position="160"/>
        <end position="195"/>
    </location>
</feature>
<dbReference type="GO" id="GO:0032465">
    <property type="term" value="P:regulation of cytokinesis"/>
    <property type="evidence" value="ECO:0007669"/>
    <property type="project" value="TreeGrafter"/>
</dbReference>
<dbReference type="Proteomes" id="UP001652581">
    <property type="component" value="Chromosome 18"/>
</dbReference>
<dbReference type="GO" id="GO:0032456">
    <property type="term" value="P:endocytic recycling"/>
    <property type="evidence" value="ECO:0007669"/>
    <property type="project" value="TreeGrafter"/>
</dbReference>
<dbReference type="InterPro" id="IPR011992">
    <property type="entry name" value="EF-hand-dom_pair"/>
</dbReference>
<evidence type="ECO:0000256" key="4">
    <source>
        <dbReference type="ARBA" id="ARBA00022448"/>
    </source>
</evidence>
<feature type="region of interest" description="Disordered" evidence="9">
    <location>
        <begin position="120"/>
        <end position="162"/>
    </location>
</feature>
<dbReference type="SUPFAM" id="SSF47473">
    <property type="entry name" value="EF-hand"/>
    <property type="match status" value="1"/>
</dbReference>
<name>A0A6J0AIV5_VICPA</name>
<feature type="coiled-coil region" evidence="8">
    <location>
        <begin position="399"/>
        <end position="634"/>
    </location>
</feature>
<evidence type="ECO:0000259" key="11">
    <source>
        <dbReference type="PROSITE" id="PS51511"/>
    </source>
</evidence>
<feature type="region of interest" description="Disordered" evidence="9">
    <location>
        <begin position="1"/>
        <end position="102"/>
    </location>
</feature>
<protein>
    <submittedName>
        <fullName evidence="13">Rab11 family-interacting protein 3 isoform X3</fullName>
    </submittedName>
</protein>
<evidence type="ECO:0000313" key="13">
    <source>
        <dbReference type="RefSeq" id="XP_015094652.2"/>
    </source>
</evidence>
<evidence type="ECO:0000256" key="2">
    <source>
        <dbReference type="ARBA" id="ARBA00004626"/>
    </source>
</evidence>
<evidence type="ECO:0000259" key="10">
    <source>
        <dbReference type="PROSITE" id="PS50222"/>
    </source>
</evidence>
<evidence type="ECO:0000256" key="8">
    <source>
        <dbReference type="SAM" id="Coils"/>
    </source>
</evidence>
<feature type="compositionally biased region" description="Low complexity" evidence="9">
    <location>
        <begin position="23"/>
        <end position="37"/>
    </location>
</feature>
<keyword evidence="12" id="KW-1185">Reference proteome</keyword>
<sequence>MKMEPGRPASPAGGRGPDPEPGGPAAAPRTPAAPSPRMGLCPQDPAVGAIAGRVAGPERRPQRAGQEPDPDPPLLELGPLFSWTTEPEGDGPASCPHSASVPAQDFSRSHHLRGEVDFFPSFPSPTVGEPALEVGPGDPDRPSDFSQTLPLASESSGCPEDGPRLRAVFDALDGDGDGFVRIEDFVQFATVYGAEQVTDLTRYLDPSGLGVISFEDFYRGITAIRSGADPDGQLCSVTSAPDEEPPACPEEFDDFVTFEANEVTDSAYMGSESTYSECETFTDEDTGTLVPPECLDATEEPSHGALLLLPGRSHLHGQSVVAVIGGEEHFEDYGEGSEAELSPETVCNGEHGCRDPVFLIPSPTKRLSSKKVARHLHQSGALTMEALQDPAPDPTECMEEDIADKVVFLEKRVSELEKDTAASGEQHSRLRQENLQLVHRANALEEQLKEQELRACEMVLEETRKQKELLCKMEREKSIEIENLQARLQQLDEENSELRSCTPCLKASIERLEEEKQKLLDEIEELSLRLSDEQENRRKLGDRLSHERHQFQRDKEATQELIEDLRKQLEHLQLFKLEAEQRRGRSSSVGLQEYNSRTRESELEQEVRRLKQDNRSLKEQNDELNGQIINLSIQGAKNLFSTSFSESLAAEISSVSRDELMEAIQKQEEINFRLQDYIDRIIVAIMETNPSILEVK</sequence>
<dbReference type="GeneID" id="102528003"/>
<evidence type="ECO:0000256" key="7">
    <source>
        <dbReference type="ARBA" id="ARBA00023136"/>
    </source>
</evidence>
<dbReference type="Pfam" id="PF13499">
    <property type="entry name" value="EF-hand_7"/>
    <property type="match status" value="1"/>
</dbReference>
<dbReference type="GO" id="GO:0030139">
    <property type="term" value="C:endocytic vesicle"/>
    <property type="evidence" value="ECO:0007669"/>
    <property type="project" value="TreeGrafter"/>
</dbReference>
<dbReference type="PANTHER" id="PTHR15726:SF6">
    <property type="entry name" value="RAB11 FAMILY-INTERACTING PROTEIN 3"/>
    <property type="match status" value="1"/>
</dbReference>
<reference evidence="13" key="1">
    <citation type="submission" date="2025-08" db="UniProtKB">
        <authorList>
            <consortium name="RefSeq"/>
        </authorList>
    </citation>
    <scope>IDENTIFICATION</scope>
</reference>
<dbReference type="InterPro" id="IPR002048">
    <property type="entry name" value="EF_hand_dom"/>
</dbReference>
<feature type="compositionally biased region" description="Polar residues" evidence="9">
    <location>
        <begin position="144"/>
        <end position="156"/>
    </location>
</feature>
<evidence type="ECO:0000256" key="6">
    <source>
        <dbReference type="ARBA" id="ARBA00023054"/>
    </source>
</evidence>
<gene>
    <name evidence="13" type="primary">RAB11FIP3</name>
</gene>
<dbReference type="GO" id="GO:0032154">
    <property type="term" value="C:cleavage furrow"/>
    <property type="evidence" value="ECO:0007669"/>
    <property type="project" value="UniProtKB-SubCell"/>
</dbReference>
<dbReference type="SUPFAM" id="SSF144270">
    <property type="entry name" value="Eferin C-derminal domain-like"/>
    <property type="match status" value="1"/>
</dbReference>
<dbReference type="InterPro" id="IPR019018">
    <property type="entry name" value="Rab-bd_FIP-RBD"/>
</dbReference>